<dbReference type="Pfam" id="PF13813">
    <property type="entry name" value="MBOAT_2"/>
    <property type="match status" value="1"/>
</dbReference>
<protein>
    <submittedName>
        <fullName evidence="10">Membrane bound O-acyl transferase family-domain-containing protein</fullName>
    </submittedName>
</protein>
<evidence type="ECO:0000256" key="4">
    <source>
        <dbReference type="ARBA" id="ARBA00022679"/>
    </source>
</evidence>
<feature type="transmembrane region" description="Helical" evidence="8">
    <location>
        <begin position="92"/>
        <end position="115"/>
    </location>
</feature>
<keyword evidence="11" id="KW-1185">Reference proteome</keyword>
<dbReference type="EMBL" id="VDMD01000019">
    <property type="protein sequence ID" value="TRM60986.1"/>
    <property type="molecule type" value="Genomic_DNA"/>
</dbReference>
<comment type="pathway">
    <text evidence="2">Secondary metabolite biosynthesis.</text>
</comment>
<organism evidence="10 11">
    <name type="scientific">Schizophyllum amplum</name>
    <dbReference type="NCBI Taxonomy" id="97359"/>
    <lineage>
        <taxon>Eukaryota</taxon>
        <taxon>Fungi</taxon>
        <taxon>Dikarya</taxon>
        <taxon>Basidiomycota</taxon>
        <taxon>Agaricomycotina</taxon>
        <taxon>Agaricomycetes</taxon>
        <taxon>Agaricomycetidae</taxon>
        <taxon>Agaricales</taxon>
        <taxon>Schizophyllaceae</taxon>
        <taxon>Schizophyllum</taxon>
    </lineage>
</organism>
<proteinExistence type="inferred from homology"/>
<name>A0A550C8F9_9AGAR</name>
<dbReference type="InterPro" id="IPR044851">
    <property type="entry name" value="Wax_synthase"/>
</dbReference>
<dbReference type="Proteomes" id="UP000320762">
    <property type="component" value="Unassembled WGS sequence"/>
</dbReference>
<reference evidence="10 11" key="1">
    <citation type="journal article" date="2019" name="New Phytol.">
        <title>Comparative genomics reveals unique wood-decay strategies and fruiting body development in the Schizophyllaceae.</title>
        <authorList>
            <person name="Almasi E."/>
            <person name="Sahu N."/>
            <person name="Krizsan K."/>
            <person name="Balint B."/>
            <person name="Kovacs G.M."/>
            <person name="Kiss B."/>
            <person name="Cseklye J."/>
            <person name="Drula E."/>
            <person name="Henrissat B."/>
            <person name="Nagy I."/>
            <person name="Chovatia M."/>
            <person name="Adam C."/>
            <person name="LaButti K."/>
            <person name="Lipzen A."/>
            <person name="Riley R."/>
            <person name="Grigoriev I.V."/>
            <person name="Nagy L.G."/>
        </authorList>
    </citation>
    <scope>NUCLEOTIDE SEQUENCE [LARGE SCALE GENOMIC DNA]</scope>
    <source>
        <strain evidence="10 11">NL-1724</strain>
    </source>
</reference>
<comment type="similarity">
    <text evidence="3">Belongs to the wax synthase family.</text>
</comment>
<dbReference type="STRING" id="97359.A0A550C8F9"/>
<dbReference type="GO" id="GO:0006629">
    <property type="term" value="P:lipid metabolic process"/>
    <property type="evidence" value="ECO:0007669"/>
    <property type="project" value="InterPro"/>
</dbReference>
<accession>A0A550C8F9</accession>
<gene>
    <name evidence="10" type="ORF">BD626DRAFT_503422</name>
</gene>
<feature type="transmembrane region" description="Helical" evidence="8">
    <location>
        <begin position="341"/>
        <end position="358"/>
    </location>
</feature>
<keyword evidence="5 8" id="KW-0812">Transmembrane</keyword>
<evidence type="ECO:0000256" key="6">
    <source>
        <dbReference type="ARBA" id="ARBA00022989"/>
    </source>
</evidence>
<dbReference type="PANTHER" id="PTHR31595">
    <property type="entry name" value="LONG-CHAIN-ALCOHOL O-FATTY-ACYLTRANSFERASE 3-RELATED"/>
    <property type="match status" value="1"/>
</dbReference>
<dbReference type="AlphaFoldDB" id="A0A550C8F9"/>
<evidence type="ECO:0000313" key="11">
    <source>
        <dbReference type="Proteomes" id="UP000320762"/>
    </source>
</evidence>
<keyword evidence="4 10" id="KW-0808">Transferase</keyword>
<comment type="caution">
    <text evidence="10">The sequence shown here is derived from an EMBL/GenBank/DDBJ whole genome shotgun (WGS) entry which is preliminary data.</text>
</comment>
<feature type="transmembrane region" description="Helical" evidence="8">
    <location>
        <begin position="310"/>
        <end position="329"/>
    </location>
</feature>
<dbReference type="GO" id="GO:0016020">
    <property type="term" value="C:membrane"/>
    <property type="evidence" value="ECO:0007669"/>
    <property type="project" value="UniProtKB-SubCell"/>
</dbReference>
<evidence type="ECO:0000259" key="9">
    <source>
        <dbReference type="Pfam" id="PF13813"/>
    </source>
</evidence>
<dbReference type="OrthoDB" id="1077582at2759"/>
<evidence type="ECO:0000256" key="5">
    <source>
        <dbReference type="ARBA" id="ARBA00022692"/>
    </source>
</evidence>
<dbReference type="InterPro" id="IPR032805">
    <property type="entry name" value="Wax_synthase_dom"/>
</dbReference>
<evidence type="ECO:0000256" key="1">
    <source>
        <dbReference type="ARBA" id="ARBA00004141"/>
    </source>
</evidence>
<feature type="transmembrane region" description="Helical" evidence="8">
    <location>
        <begin position="28"/>
        <end position="49"/>
    </location>
</feature>
<keyword evidence="6 8" id="KW-1133">Transmembrane helix</keyword>
<evidence type="ECO:0000256" key="7">
    <source>
        <dbReference type="ARBA" id="ARBA00023136"/>
    </source>
</evidence>
<evidence type="ECO:0000256" key="2">
    <source>
        <dbReference type="ARBA" id="ARBA00005179"/>
    </source>
</evidence>
<evidence type="ECO:0000313" key="10">
    <source>
        <dbReference type="EMBL" id="TRM60986.1"/>
    </source>
</evidence>
<feature type="domain" description="Wax synthase" evidence="9">
    <location>
        <begin position="258"/>
        <end position="345"/>
    </location>
</feature>
<dbReference type="PANTHER" id="PTHR31595:SF57">
    <property type="entry name" value="OS04G0481900 PROTEIN"/>
    <property type="match status" value="1"/>
</dbReference>
<evidence type="ECO:0000256" key="8">
    <source>
        <dbReference type="SAM" id="Phobius"/>
    </source>
</evidence>
<feature type="transmembrane region" description="Helical" evidence="8">
    <location>
        <begin position="56"/>
        <end position="72"/>
    </location>
</feature>
<comment type="subcellular location">
    <subcellularLocation>
        <location evidence="1">Membrane</location>
        <topology evidence="1">Multi-pass membrane protein</topology>
    </subcellularLocation>
</comment>
<sequence length="417" mass="46451">MGQWSILEHRLLEACTIPSPEDRIGLNWNTFLTVLWPASFCYGVMALLVTLPHTRILRTALLPLALAFYFRAGTTLDVTLDLPVSDYTKARLIHYNQGLLMTLFAMTCRTIAWAWPKTPYRRIDHPQSPRSLSRILYDGVDLAFNIRGIDWDWSAGLRLPPQTRTLSSRATFLRETIASALYHGFLLDALLTAIQALGFSSPEGASIFDLTLSPLPRYTRSTALTLLTGLTVWAGLQASYDVCTLVGVGALWQAPARWPPVFDRPWAATSVCAFWGVRWHQVLRDVFTSVGARPLTYGLSRVMGRKWGKTLGLVGAYVISGLLHDAGLWGQGRGHDAPRVVGFFVMSGGVGMLLEITVKRMTGRKVEGPIGWVWTMVWVTGWGHLVTEAWLSRGLAGCILIPEAVRPIPRILRLLYH</sequence>
<dbReference type="GO" id="GO:0008374">
    <property type="term" value="F:O-acyltransferase activity"/>
    <property type="evidence" value="ECO:0007669"/>
    <property type="project" value="InterPro"/>
</dbReference>
<keyword evidence="7 8" id="KW-0472">Membrane</keyword>
<evidence type="ECO:0000256" key="3">
    <source>
        <dbReference type="ARBA" id="ARBA00007282"/>
    </source>
</evidence>